<dbReference type="InterPro" id="IPR052058">
    <property type="entry name" value="Alcohol_O-acetyltransferase"/>
</dbReference>
<organism evidence="1 2">
    <name type="scientific">Talaromyces islandicus</name>
    <name type="common">Penicillium islandicum</name>
    <dbReference type="NCBI Taxonomy" id="28573"/>
    <lineage>
        <taxon>Eukaryota</taxon>
        <taxon>Fungi</taxon>
        <taxon>Dikarya</taxon>
        <taxon>Ascomycota</taxon>
        <taxon>Pezizomycotina</taxon>
        <taxon>Eurotiomycetes</taxon>
        <taxon>Eurotiomycetidae</taxon>
        <taxon>Eurotiales</taxon>
        <taxon>Trichocomaceae</taxon>
        <taxon>Talaromyces</taxon>
        <taxon>Talaromyces sect. Islandici</taxon>
    </lineage>
</organism>
<dbReference type="Pfam" id="PF07247">
    <property type="entry name" value="AATase"/>
    <property type="match status" value="1"/>
</dbReference>
<evidence type="ECO:0000313" key="1">
    <source>
        <dbReference type="EMBL" id="CRG88908.1"/>
    </source>
</evidence>
<dbReference type="AlphaFoldDB" id="A0A0U1M030"/>
<accession>A0A0U1M030</accession>
<dbReference type="EMBL" id="CVMT01000005">
    <property type="protein sequence ID" value="CRG88908.1"/>
    <property type="molecule type" value="Genomic_DNA"/>
</dbReference>
<dbReference type="PANTHER" id="PTHR28037:SF1">
    <property type="entry name" value="ALCOHOL O-ACETYLTRANSFERASE 1-RELATED"/>
    <property type="match status" value="1"/>
</dbReference>
<reference evidence="1 2" key="1">
    <citation type="submission" date="2015-04" db="EMBL/GenBank/DDBJ databases">
        <authorList>
            <person name="Syromyatnikov M.Y."/>
            <person name="Popov V.N."/>
        </authorList>
    </citation>
    <scope>NUCLEOTIDE SEQUENCE [LARGE SCALE GENOMIC DNA]</scope>
    <source>
        <strain evidence="1">WF-38-12</strain>
    </source>
</reference>
<sequence length="508" mass="57413">MAEHDRFIHQQPADRYQRSFTLLSQFGFQSNIIVAASYESLHNPSSKDGLLSKALLYPALRKVVQWYPELAMVTWCRPSETKKGQHRRWVGFLRELNLDGHVRFLNDHHHDRVPAAEGLDAALFEQYHDIWFDDPEKPPWQLLVVNGKHVVFVFHHLVTDGRGATQVHRSLLEALDFDFDRDESPIVQVSADTVPGFPEKDPIARAGTSVSIVTTIWLFFLMVCIRQLYRFTDAFFHDARVQEIGKLSFSNPEKEKHLVKTQVRTLRLEAATVKNCIDACRAHKTSFTSLLHTLIKVTLATDLYPTSHFSHSQVVVDIRPYLLPHARAQTMSPASSMVQKFDRLSRFRRAGSKPPSHADDNDDTAAAAAVNAPLLWDIARDHRAHVVADFNHGKVWRKAWQSIELVGEDEEDYISQVLPGSKYTQENCFSVSNLGVFDSGETKRWTISNMQFSAGAIKAGYGANLTLNVVGVRGGATVIHASTEEGSLRDGFVDLLLERVQQRLEAII</sequence>
<name>A0A0U1M030_TALIS</name>
<keyword evidence="2" id="KW-1185">Reference proteome</keyword>
<dbReference type="STRING" id="28573.A0A0U1M030"/>
<dbReference type="OrthoDB" id="2150604at2759"/>
<dbReference type="Proteomes" id="UP000054383">
    <property type="component" value="Unassembled WGS sequence"/>
</dbReference>
<dbReference type="PANTHER" id="PTHR28037">
    <property type="entry name" value="ALCOHOL O-ACETYLTRANSFERASE 1-RELATED"/>
    <property type="match status" value="1"/>
</dbReference>
<proteinExistence type="predicted"/>
<dbReference type="GO" id="GO:0008080">
    <property type="term" value="F:N-acetyltransferase activity"/>
    <property type="evidence" value="ECO:0007669"/>
    <property type="project" value="TreeGrafter"/>
</dbReference>
<dbReference type="OMA" id="NMEFSAG"/>
<gene>
    <name evidence="1" type="ORF">PISL3812_05943</name>
</gene>
<dbReference type="InterPro" id="IPR010828">
    <property type="entry name" value="Atf2/Sli1-like"/>
</dbReference>
<dbReference type="SUPFAM" id="SSF52777">
    <property type="entry name" value="CoA-dependent acyltransferases"/>
    <property type="match status" value="1"/>
</dbReference>
<evidence type="ECO:0000313" key="2">
    <source>
        <dbReference type="Proteomes" id="UP000054383"/>
    </source>
</evidence>
<protein>
    <submittedName>
        <fullName evidence="1">Uncharacterized protein</fullName>
    </submittedName>
</protein>